<accession>A0A829Y6D1</accession>
<dbReference type="EMBL" id="BLJN01000001">
    <property type="protein sequence ID" value="GFE78525.1"/>
    <property type="molecule type" value="Genomic_DNA"/>
</dbReference>
<organism evidence="3 4">
    <name type="scientific">Steroidobacter agaridevorans</name>
    <dbReference type="NCBI Taxonomy" id="2695856"/>
    <lineage>
        <taxon>Bacteria</taxon>
        <taxon>Pseudomonadati</taxon>
        <taxon>Pseudomonadota</taxon>
        <taxon>Gammaproteobacteria</taxon>
        <taxon>Steroidobacterales</taxon>
        <taxon>Steroidobacteraceae</taxon>
        <taxon>Steroidobacter</taxon>
    </lineage>
</organism>
<keyword evidence="4" id="KW-1185">Reference proteome</keyword>
<feature type="coiled-coil region" evidence="1">
    <location>
        <begin position="674"/>
        <end position="701"/>
    </location>
</feature>
<sequence length="808" mass="87961">MATVPSYEALGSFYLGREYDAERGTDRPDLLLYDSRDLTTHAVCVGMTGSGKTGLCLSLLEEAAIDGVPAIAIDPKGDLGNLLLSFPSLQPEDFAPWIDAGAAARQGISPEEAATKTAETWRKGLADWDQDGTRIARFREAVDIAIYTPGSEAGRPLSVLQSFAAPPEEQRLDAGASRERVSATVGGLLGLAGIEADPLQSREHILLSTLFDQAWTAGRDLSLAALIQGIQKPPFDKVGVFDLETFYPAKERMQLAMSLNNLIASPSFAAWMKGEPLDVQRLLFTADGKPRISVISIAHLGDAERMFVVTLLLGEVVAWMRRQSGTSSLRAMLYMDEIFGYFPPSAMPPSKLPLLTLMKQARAFGLGVVLATQNPVDLDYKGLSNAGTWFIGRLQTERDKARVIDGLLGAAGEGLDKAQLEKLLANLGNRVFLMRNVHDAAPVLFRTRWTLSYLRGPLTLQEIAKLSRAAPSPDVPSLTSPAPARATRREFTAAAAETSRASQGTPISDKPVIPAGVDELYLETSQADATYLPRVLGIARLHFVDKAAGLDVWETRSLIAPLDDSESHVDWSQADVGVGGDLQKELSNEPPQNARYAEAPAALLRAQNYRSWQKELATHLYSSSTLPIFHCPTVGQSVAPGTSEGDFRAKLSLALREKRDAEIEKLRKKYAPKLATLQDQLRRADERVERERSDLSQHKVQTAISVGTSILGALLGRKAISVGNAQRAGSAARSAGRLSKESGDIDRAEENREVIQQRLTEMQSELESEVSRLRSELDPATVTIEQTSVKPRKTDIDVRTVALLWVPN</sequence>
<feature type="coiled-coil region" evidence="1">
    <location>
        <begin position="738"/>
        <end position="776"/>
    </location>
</feature>
<feature type="region of interest" description="Disordered" evidence="2">
    <location>
        <begin position="470"/>
        <end position="509"/>
    </location>
</feature>
<name>A0A829Y6D1_9GAMM</name>
<feature type="compositionally biased region" description="Low complexity" evidence="2">
    <location>
        <begin position="492"/>
        <end position="502"/>
    </location>
</feature>
<dbReference type="InterPro" id="IPR051162">
    <property type="entry name" value="T4SS_component"/>
</dbReference>
<keyword evidence="1" id="KW-0175">Coiled coil</keyword>
<proteinExistence type="predicted"/>
<dbReference type="RefSeq" id="WP_161810414.1">
    <property type="nucleotide sequence ID" value="NZ_BLJN01000001.1"/>
</dbReference>
<protein>
    <submittedName>
        <fullName evidence="3">ATP-binding protein</fullName>
    </submittedName>
</protein>
<gene>
    <name evidence="3" type="ORF">GCM10011487_05250</name>
</gene>
<dbReference type="GO" id="GO:0005524">
    <property type="term" value="F:ATP binding"/>
    <property type="evidence" value="ECO:0007669"/>
    <property type="project" value="UniProtKB-KW"/>
</dbReference>
<dbReference type="PANTHER" id="PTHR30121:SF6">
    <property type="entry name" value="SLR6007 PROTEIN"/>
    <property type="match status" value="1"/>
</dbReference>
<keyword evidence="3" id="KW-0547">Nucleotide-binding</keyword>
<evidence type="ECO:0000256" key="1">
    <source>
        <dbReference type="SAM" id="Coils"/>
    </source>
</evidence>
<evidence type="ECO:0000313" key="4">
    <source>
        <dbReference type="Proteomes" id="UP000445000"/>
    </source>
</evidence>
<dbReference type="Gene3D" id="3.40.50.300">
    <property type="entry name" value="P-loop containing nucleotide triphosphate hydrolases"/>
    <property type="match status" value="2"/>
</dbReference>
<comment type="caution">
    <text evidence="3">The sequence shown here is derived from an EMBL/GenBank/DDBJ whole genome shotgun (WGS) entry which is preliminary data.</text>
</comment>
<dbReference type="Proteomes" id="UP000445000">
    <property type="component" value="Unassembled WGS sequence"/>
</dbReference>
<evidence type="ECO:0000313" key="3">
    <source>
        <dbReference type="EMBL" id="GFE78525.1"/>
    </source>
</evidence>
<evidence type="ECO:0000256" key="2">
    <source>
        <dbReference type="SAM" id="MobiDB-lite"/>
    </source>
</evidence>
<dbReference type="SUPFAM" id="SSF52540">
    <property type="entry name" value="P-loop containing nucleoside triphosphate hydrolases"/>
    <property type="match status" value="1"/>
</dbReference>
<reference evidence="4" key="1">
    <citation type="submission" date="2020-01" db="EMBL/GenBank/DDBJ databases">
        <title>'Steroidobacter agaridevorans' sp. nov., agar-degrading bacteria isolated from rhizosphere soils.</title>
        <authorList>
            <person name="Ikenaga M."/>
            <person name="Kataoka M."/>
            <person name="Murouchi A."/>
            <person name="Katsuragi S."/>
            <person name="Sakai M."/>
        </authorList>
    </citation>
    <scope>NUCLEOTIDE SEQUENCE [LARGE SCALE GENOMIC DNA]</scope>
    <source>
        <strain evidence="4">YU21-B</strain>
    </source>
</reference>
<dbReference type="AlphaFoldDB" id="A0A829Y6D1"/>
<keyword evidence="3" id="KW-0067">ATP-binding</keyword>
<dbReference type="PANTHER" id="PTHR30121">
    <property type="entry name" value="UNCHARACTERIZED PROTEIN YJGR-RELATED"/>
    <property type="match status" value="1"/>
</dbReference>
<dbReference type="InterPro" id="IPR027417">
    <property type="entry name" value="P-loop_NTPase"/>
</dbReference>